<evidence type="ECO:0000313" key="3">
    <source>
        <dbReference type="EMBL" id="TVU01398.1"/>
    </source>
</evidence>
<evidence type="ECO:0000256" key="1">
    <source>
        <dbReference type="SAM" id="MobiDB-lite"/>
    </source>
</evidence>
<feature type="compositionally biased region" description="Basic and acidic residues" evidence="1">
    <location>
        <begin position="660"/>
        <end position="672"/>
    </location>
</feature>
<dbReference type="PANTHER" id="PTHR33463:SF148">
    <property type="entry name" value="NB-ARC DOMAIN-CONTAINING PROTEIN"/>
    <property type="match status" value="1"/>
</dbReference>
<feature type="domain" description="Disease resistance protein At4g27190-like leucine-rich repeats" evidence="2">
    <location>
        <begin position="855"/>
        <end position="962"/>
    </location>
</feature>
<proteinExistence type="predicted"/>
<dbReference type="SUPFAM" id="SSF52058">
    <property type="entry name" value="L domain-like"/>
    <property type="match status" value="1"/>
</dbReference>
<dbReference type="Proteomes" id="UP000324897">
    <property type="component" value="Unassembled WGS sequence"/>
</dbReference>
<organism evidence="3 4">
    <name type="scientific">Eragrostis curvula</name>
    <name type="common">weeping love grass</name>
    <dbReference type="NCBI Taxonomy" id="38414"/>
    <lineage>
        <taxon>Eukaryota</taxon>
        <taxon>Viridiplantae</taxon>
        <taxon>Streptophyta</taxon>
        <taxon>Embryophyta</taxon>
        <taxon>Tracheophyta</taxon>
        <taxon>Spermatophyta</taxon>
        <taxon>Magnoliopsida</taxon>
        <taxon>Liliopsida</taxon>
        <taxon>Poales</taxon>
        <taxon>Poaceae</taxon>
        <taxon>PACMAD clade</taxon>
        <taxon>Chloridoideae</taxon>
        <taxon>Eragrostideae</taxon>
        <taxon>Eragrostidinae</taxon>
        <taxon>Eragrostis</taxon>
    </lineage>
</organism>
<keyword evidence="4" id="KW-1185">Reference proteome</keyword>
<feature type="non-terminal residue" evidence="3">
    <location>
        <position position="1"/>
    </location>
</feature>
<dbReference type="Pfam" id="PF23247">
    <property type="entry name" value="LRR_RPS2"/>
    <property type="match status" value="1"/>
</dbReference>
<evidence type="ECO:0000313" key="4">
    <source>
        <dbReference type="Proteomes" id="UP000324897"/>
    </source>
</evidence>
<feature type="compositionally biased region" description="Basic and acidic residues" evidence="1">
    <location>
        <begin position="608"/>
        <end position="621"/>
    </location>
</feature>
<accession>A0A5J9SR03</accession>
<evidence type="ECO:0000259" key="2">
    <source>
        <dbReference type="Pfam" id="PF23247"/>
    </source>
</evidence>
<dbReference type="InterPro" id="IPR057135">
    <property type="entry name" value="At4g27190-like_LRR"/>
</dbReference>
<sequence>MRTEVITADTVDEAVERILKELKEDAAGNARTSNGGRHNVIYFDGWDGLGASAVLRAVGQRLTTPAASQEKEQRAPAAAAGLEFSHIFHIDCSIWESKRAMQRMIAEQLKLPASVMEMFDAQDEEDDYQGIGKGSRTEIPLVAEVINQHIQKLNRFLLIFNNGSSEEIDLDSLGFPLFDRYSRSKVLSTFQGRFRLYPRTKVDGVLNNTRVTDVILSAEKFRGFSDLVEVEAAEVARDITVGSSSIDWHAATANCFLYMMKLCQLGNDLATDFDLVTHACNYWRCDGVIQLQDENVGTEHGVDKLWGSANALQREIRLDADRYQSPLKRRLLKRMALWTSPTYGFKLIPDPHRRIPKGMFQQFDKLCVLKISYGKFNFMSPPFICCHNLRFLWLDHCQDESSIAEVVNEEDIQRFVQSLWVLDVCYSNKAFLSKDMMDFMTQLREVNVLGEKELWHVNLVQSRLHNIHRLRIKESTVNSPFHFSGMDKMELLELSRNYTLSMWSRIFVKSCRSLETVIINEFNDLIDISVIGCAKLKNILLSGSLMRLRKMHIIGAGVETLDFSKVTTPELDELCLLDCDKLCAILCLPAVDKLSIDTTQKEGTTAGEGEREHTTGKPPGEFDWHISLRDTRIFQSLEPLKDNFGPNHTHLDISSPSHHLYTDDSGSKDDRMKSCSRQHVQENLKQLIKDTAICADVTATFKDINKQQKQDNEGDTDAPVIMCICPPPPSVPSQGCYIHIEDKTRAKLQATSASIPAFVCDSAKILHVHDSLSVTSIVAAPLASTTWNQLEWCRIERCPKLECVFRPHLGAGEEGSNIHTEMFKKLRTTWASGLPVARYIWKWSGKSTPNWSYGRTFEDLTLLHIDCCTRLVHVIYYPFIERNALDRLETLEIMWCDDLSMVFHCYDTPGQPMTLKWWRFLKLKHIRLHELPQLQKICNADEILMPELETIKISGCWSLRTLPIVDTENVVECDCEKEWWHRLEWERAEQASKYKPTHPRHYKKTMLKGSVLSCNLKALFFICLSVHSLNSVRYCDPPGPLAQIAADVGRSLLLPPLLPVISSRFRFCLLGFLVRRSALSWCGRPHLRPVALCFPYSSASSPSVWSSPPSPPVQDTELVFSILPCEKLKNKYRAERSAAKLLQLKQRPRFKRHARLLIASPSSVSCSGVVRMLLCEIV</sequence>
<dbReference type="InterPro" id="IPR032675">
    <property type="entry name" value="LRR_dom_sf"/>
</dbReference>
<dbReference type="Gene3D" id="3.80.10.10">
    <property type="entry name" value="Ribonuclease Inhibitor"/>
    <property type="match status" value="2"/>
</dbReference>
<dbReference type="Gramene" id="TVU01398">
    <property type="protein sequence ID" value="TVU01398"/>
    <property type="gene ID" value="EJB05_53167"/>
</dbReference>
<dbReference type="AlphaFoldDB" id="A0A5J9SR03"/>
<dbReference type="EMBL" id="RWGY01000449">
    <property type="protein sequence ID" value="TVU01398.1"/>
    <property type="molecule type" value="Genomic_DNA"/>
</dbReference>
<feature type="region of interest" description="Disordered" evidence="1">
    <location>
        <begin position="649"/>
        <end position="672"/>
    </location>
</feature>
<comment type="caution">
    <text evidence="3">The sequence shown here is derived from an EMBL/GenBank/DDBJ whole genome shotgun (WGS) entry which is preliminary data.</text>
</comment>
<dbReference type="OrthoDB" id="687306at2759"/>
<protein>
    <recommendedName>
        <fullName evidence="2">Disease resistance protein At4g27190-like leucine-rich repeats domain-containing protein</fullName>
    </recommendedName>
</protein>
<dbReference type="PANTHER" id="PTHR33463">
    <property type="entry name" value="NB-ARC DOMAIN-CONTAINING PROTEIN-RELATED"/>
    <property type="match status" value="1"/>
</dbReference>
<dbReference type="InterPro" id="IPR050905">
    <property type="entry name" value="Plant_NBS-LRR"/>
</dbReference>
<feature type="region of interest" description="Disordered" evidence="1">
    <location>
        <begin position="600"/>
        <end position="621"/>
    </location>
</feature>
<gene>
    <name evidence="3" type="ORF">EJB05_53167</name>
</gene>
<name>A0A5J9SR03_9POAL</name>
<reference evidence="3 4" key="1">
    <citation type="journal article" date="2019" name="Sci. Rep.">
        <title>A high-quality genome of Eragrostis curvula grass provides insights into Poaceae evolution and supports new strategies to enhance forage quality.</title>
        <authorList>
            <person name="Carballo J."/>
            <person name="Santos B.A.C.M."/>
            <person name="Zappacosta D."/>
            <person name="Garbus I."/>
            <person name="Selva J.P."/>
            <person name="Gallo C.A."/>
            <person name="Diaz A."/>
            <person name="Albertini E."/>
            <person name="Caccamo M."/>
            <person name="Echenique V."/>
        </authorList>
    </citation>
    <scope>NUCLEOTIDE SEQUENCE [LARGE SCALE GENOMIC DNA]</scope>
    <source>
        <strain evidence="4">cv. Victoria</strain>
        <tissue evidence="3">Leaf</tissue>
    </source>
</reference>